<evidence type="ECO:0000313" key="6">
    <source>
        <dbReference type="EMBL" id="MFD2840496.1"/>
    </source>
</evidence>
<dbReference type="PRINTS" id="PR00455">
    <property type="entry name" value="HTHTETR"/>
</dbReference>
<dbReference type="Pfam" id="PF17940">
    <property type="entry name" value="TetR_C_31"/>
    <property type="match status" value="1"/>
</dbReference>
<dbReference type="InterPro" id="IPR001647">
    <property type="entry name" value="HTH_TetR"/>
</dbReference>
<feature type="DNA-binding region" description="H-T-H motif" evidence="4">
    <location>
        <begin position="30"/>
        <end position="49"/>
    </location>
</feature>
<accession>A0ABW5XDU1</accession>
<dbReference type="PROSITE" id="PS50977">
    <property type="entry name" value="HTH_TETR_2"/>
    <property type="match status" value="1"/>
</dbReference>
<gene>
    <name evidence="6" type="ORF">ACFSYH_07925</name>
</gene>
<dbReference type="Pfam" id="PF00440">
    <property type="entry name" value="TetR_N"/>
    <property type="match status" value="1"/>
</dbReference>
<keyword evidence="3" id="KW-0804">Transcription</keyword>
<dbReference type="Proteomes" id="UP001597391">
    <property type="component" value="Unassembled WGS sequence"/>
</dbReference>
<keyword evidence="2 4" id="KW-0238">DNA-binding</keyword>
<comment type="caution">
    <text evidence="6">The sequence shown here is derived from an EMBL/GenBank/DDBJ whole genome shotgun (WGS) entry which is preliminary data.</text>
</comment>
<dbReference type="PANTHER" id="PTHR47506:SF6">
    <property type="entry name" value="HTH-TYPE TRANSCRIPTIONAL REPRESSOR NEMR"/>
    <property type="match status" value="1"/>
</dbReference>
<dbReference type="InterPro" id="IPR009057">
    <property type="entry name" value="Homeodomain-like_sf"/>
</dbReference>
<organism evidence="6 7">
    <name type="scientific">Populibacterium corticicola</name>
    <dbReference type="NCBI Taxonomy" id="1812826"/>
    <lineage>
        <taxon>Bacteria</taxon>
        <taxon>Bacillati</taxon>
        <taxon>Actinomycetota</taxon>
        <taxon>Actinomycetes</taxon>
        <taxon>Micrococcales</taxon>
        <taxon>Jonesiaceae</taxon>
        <taxon>Populibacterium</taxon>
    </lineage>
</organism>
<dbReference type="SUPFAM" id="SSF48498">
    <property type="entry name" value="Tetracyclin repressor-like, C-terminal domain"/>
    <property type="match status" value="1"/>
</dbReference>
<evidence type="ECO:0000256" key="4">
    <source>
        <dbReference type="PROSITE-ProRule" id="PRU00335"/>
    </source>
</evidence>
<dbReference type="Gene3D" id="1.10.357.10">
    <property type="entry name" value="Tetracycline Repressor, domain 2"/>
    <property type="match status" value="1"/>
</dbReference>
<keyword evidence="1" id="KW-0805">Transcription regulation</keyword>
<dbReference type="PANTHER" id="PTHR47506">
    <property type="entry name" value="TRANSCRIPTIONAL REGULATORY PROTEIN"/>
    <property type="match status" value="1"/>
</dbReference>
<dbReference type="InterPro" id="IPR041583">
    <property type="entry name" value="TetR_C_31"/>
</dbReference>
<feature type="domain" description="HTH tetR-type" evidence="5">
    <location>
        <begin position="7"/>
        <end position="67"/>
    </location>
</feature>
<reference evidence="7" key="1">
    <citation type="journal article" date="2019" name="Int. J. Syst. Evol. Microbiol.">
        <title>The Global Catalogue of Microorganisms (GCM) 10K type strain sequencing project: providing services to taxonomists for standard genome sequencing and annotation.</title>
        <authorList>
            <consortium name="The Broad Institute Genomics Platform"/>
            <consortium name="The Broad Institute Genome Sequencing Center for Infectious Disease"/>
            <person name="Wu L."/>
            <person name="Ma J."/>
        </authorList>
    </citation>
    <scope>NUCLEOTIDE SEQUENCE [LARGE SCALE GENOMIC DNA]</scope>
    <source>
        <strain evidence="7">KCTC 33576</strain>
    </source>
</reference>
<dbReference type="InterPro" id="IPR036271">
    <property type="entry name" value="Tet_transcr_reg_TetR-rel_C_sf"/>
</dbReference>
<dbReference type="SUPFAM" id="SSF46689">
    <property type="entry name" value="Homeodomain-like"/>
    <property type="match status" value="1"/>
</dbReference>
<evidence type="ECO:0000256" key="2">
    <source>
        <dbReference type="ARBA" id="ARBA00023125"/>
    </source>
</evidence>
<protein>
    <submittedName>
        <fullName evidence="6">TetR/AcrR family transcriptional regulator</fullName>
    </submittedName>
</protein>
<dbReference type="EMBL" id="JBHUOP010000003">
    <property type="protein sequence ID" value="MFD2840496.1"/>
    <property type="molecule type" value="Genomic_DNA"/>
</dbReference>
<evidence type="ECO:0000256" key="1">
    <source>
        <dbReference type="ARBA" id="ARBA00023015"/>
    </source>
</evidence>
<evidence type="ECO:0000259" key="5">
    <source>
        <dbReference type="PROSITE" id="PS50977"/>
    </source>
</evidence>
<sequence>MTRASDPDRRERIIAAARELIAAEGVDGVSHRKVAALAKVPLGSMTYHFTGRDELIFEVFTRFAQEMSDRFQAALSAAVSREEAVGIVANLINNDVLTDPDELVLTHELYALAARDPKYREVTHAWMSRSRAAFERHFDPLTARLIDALVEGLSIHRALDVDPELAGLSSEERRGLATEALRRLVG</sequence>
<evidence type="ECO:0000313" key="7">
    <source>
        <dbReference type="Proteomes" id="UP001597391"/>
    </source>
</evidence>
<name>A0ABW5XDU1_9MICO</name>
<evidence type="ECO:0000256" key="3">
    <source>
        <dbReference type="ARBA" id="ARBA00023163"/>
    </source>
</evidence>
<proteinExistence type="predicted"/>
<keyword evidence="7" id="KW-1185">Reference proteome</keyword>